<proteinExistence type="predicted"/>
<dbReference type="EMBL" id="RAQQ01000015">
    <property type="protein sequence ID" value="RKF25508.1"/>
    <property type="molecule type" value="Genomic_DNA"/>
</dbReference>
<evidence type="ECO:0000256" key="1">
    <source>
        <dbReference type="SAM" id="MobiDB-lite"/>
    </source>
</evidence>
<dbReference type="Proteomes" id="UP000285744">
    <property type="component" value="Unassembled WGS sequence"/>
</dbReference>
<reference evidence="2 3" key="1">
    <citation type="journal article" date="2018" name="Int. J. Syst. Evol. Microbiol.">
        <title>Micromonospora globbae sp. nov., an endophytic actinomycete isolated from roots of Globba winitii C. H. Wright.</title>
        <authorList>
            <person name="Kuncharoen N."/>
            <person name="Pittayakhajonwut P."/>
            <person name="Tanasupawat S."/>
        </authorList>
    </citation>
    <scope>NUCLEOTIDE SEQUENCE [LARGE SCALE GENOMIC DNA]</scope>
    <source>
        <strain evidence="2 3">WPS1-2</strain>
    </source>
</reference>
<dbReference type="RefSeq" id="WP_120330216.1">
    <property type="nucleotide sequence ID" value="NZ_RAQQ01000015.1"/>
</dbReference>
<comment type="caution">
    <text evidence="2">The sequence shown here is derived from an EMBL/GenBank/DDBJ whole genome shotgun (WGS) entry which is preliminary data.</text>
</comment>
<sequence>MAGDHASLAALADLARAGFLIARQSLMQVNFEVHHIRDRTGYLRELFEQKIPRARTVGSTADARPSDGDDPLAPEEAPRETLSTAANGVGLVIGTYAGALPRVMQSRHQGSDLPVALRVDHVAHDLQVFQSTAWPNPTFIYESAQRFEGLILIEDDTPAWSSFQPRAIAELVAEISRTATEHEAPLLSVQSPAQMPAGAEPRDWPVPSAVALRFSMALRGAGSKRRLALAKTIADFADQRGYGFWLADSRVGYRQGNWYLVSPYQGRKVEKQARRRSSGKPTFCLPVTFVGPARVGSTSAIMSYLREFPELGVLACSIISLDDLAFIHLQLAVNEMPRGGVEGFAEELRRQIRSAHGDDVEGRTNAPQDILPRILPLLTGNRVNNPDRETAAGLTERAGDYQTLTGPPLPVWLGSDTDRIPLWFSWRAVGPDGLVVPLTAFMKAVSGTTNPSGADRIEAAPNLDYLVCRDVGESTLRGRGKITLPRNILGRHSDTKAEVLGARISTSLEDAWRAELSRDTTPGGVEVSVAWVEYRLNNSSTL</sequence>
<dbReference type="OrthoDB" id="3595359at2"/>
<name>A0A420EXR4_9ACTN</name>
<feature type="region of interest" description="Disordered" evidence="1">
    <location>
        <begin position="54"/>
        <end position="77"/>
    </location>
</feature>
<protein>
    <submittedName>
        <fullName evidence="2">Uncharacterized protein</fullName>
    </submittedName>
</protein>
<evidence type="ECO:0000313" key="2">
    <source>
        <dbReference type="EMBL" id="RKF25508.1"/>
    </source>
</evidence>
<gene>
    <name evidence="2" type="ORF">D7I43_20835</name>
</gene>
<evidence type="ECO:0000313" key="3">
    <source>
        <dbReference type="Proteomes" id="UP000285744"/>
    </source>
</evidence>
<dbReference type="AlphaFoldDB" id="A0A420EXR4"/>
<organism evidence="2 3">
    <name type="scientific">Micromonospora globbae</name>
    <dbReference type="NCBI Taxonomy" id="1894969"/>
    <lineage>
        <taxon>Bacteria</taxon>
        <taxon>Bacillati</taxon>
        <taxon>Actinomycetota</taxon>
        <taxon>Actinomycetes</taxon>
        <taxon>Micromonosporales</taxon>
        <taxon>Micromonosporaceae</taxon>
        <taxon>Micromonospora</taxon>
    </lineage>
</organism>
<accession>A0A420EXR4</accession>